<dbReference type="Pfam" id="PF00211">
    <property type="entry name" value="Guanylate_cyc"/>
    <property type="match status" value="1"/>
</dbReference>
<organism evidence="2 3">
    <name type="scientific">Hyalangium minutum</name>
    <dbReference type="NCBI Taxonomy" id="394096"/>
    <lineage>
        <taxon>Bacteria</taxon>
        <taxon>Pseudomonadati</taxon>
        <taxon>Myxococcota</taxon>
        <taxon>Myxococcia</taxon>
        <taxon>Myxococcales</taxon>
        <taxon>Cystobacterineae</taxon>
        <taxon>Archangiaceae</taxon>
        <taxon>Hyalangium</taxon>
    </lineage>
</organism>
<dbReference type="EMBL" id="JMCB01000002">
    <property type="protein sequence ID" value="KFE71240.1"/>
    <property type="molecule type" value="Genomic_DNA"/>
</dbReference>
<proteinExistence type="predicted"/>
<accession>A0A085WU77</accession>
<dbReference type="AlphaFoldDB" id="A0A085WU77"/>
<comment type="caution">
    <text evidence="2">The sequence shown here is derived from an EMBL/GenBank/DDBJ whole genome shotgun (WGS) entry which is preliminary data.</text>
</comment>
<dbReference type="InterPro" id="IPR029787">
    <property type="entry name" value="Nucleotide_cyclase"/>
</dbReference>
<dbReference type="PANTHER" id="PTHR43081:SF19">
    <property type="entry name" value="PH-SENSITIVE ADENYLATE CYCLASE RV1264"/>
    <property type="match status" value="1"/>
</dbReference>
<keyword evidence="3" id="KW-1185">Reference proteome</keyword>
<dbReference type="CDD" id="cd07302">
    <property type="entry name" value="CHD"/>
    <property type="match status" value="1"/>
</dbReference>
<dbReference type="GO" id="GO:0004016">
    <property type="term" value="F:adenylate cyclase activity"/>
    <property type="evidence" value="ECO:0007669"/>
    <property type="project" value="UniProtKB-ARBA"/>
</dbReference>
<dbReference type="PATRIC" id="fig|394096.3.peg.1020"/>
<dbReference type="SUPFAM" id="SSF55073">
    <property type="entry name" value="Nucleotide cyclase"/>
    <property type="match status" value="1"/>
</dbReference>
<dbReference type="GO" id="GO:0006171">
    <property type="term" value="P:cAMP biosynthetic process"/>
    <property type="evidence" value="ECO:0007669"/>
    <property type="project" value="TreeGrafter"/>
</dbReference>
<dbReference type="Gene3D" id="3.30.70.1230">
    <property type="entry name" value="Nucleotide cyclase"/>
    <property type="match status" value="1"/>
</dbReference>
<dbReference type="PANTHER" id="PTHR43081">
    <property type="entry name" value="ADENYLATE CYCLASE, TERMINAL-DIFFERENTIATION SPECIFIC-RELATED"/>
    <property type="match status" value="1"/>
</dbReference>
<dbReference type="Proteomes" id="UP000028725">
    <property type="component" value="Unassembled WGS sequence"/>
</dbReference>
<dbReference type="InterPro" id="IPR001054">
    <property type="entry name" value="A/G_cyclase"/>
</dbReference>
<dbReference type="RefSeq" id="WP_044182970.1">
    <property type="nucleotide sequence ID" value="NZ_JMCB01000002.1"/>
</dbReference>
<dbReference type="GO" id="GO:0035556">
    <property type="term" value="P:intracellular signal transduction"/>
    <property type="evidence" value="ECO:0007669"/>
    <property type="project" value="InterPro"/>
</dbReference>
<dbReference type="PROSITE" id="PS50125">
    <property type="entry name" value="GUANYLATE_CYCLASE_2"/>
    <property type="match status" value="1"/>
</dbReference>
<dbReference type="STRING" id="394096.DB31_3370"/>
<sequence>MVEEPQPKTHKVVALMFTAVAVAGPNAPQDEVLEQELREEHGRLVRELLPRQGGREVKMLEDGFLLEFDRGLSAVRFGLALQQAAAERNRLASPERQLELRMGAHLGPVMHQEGDVFGEGVNLAARIESLARPGALYVSEPVAREVEGHPSTYAVRLGRAELKNIRLPVAVFRVEPRAQNPRPAIFARVRSLFAPLRPGG</sequence>
<protein>
    <submittedName>
        <fullName evidence="2">Adenylate cyclase</fullName>
    </submittedName>
</protein>
<gene>
    <name evidence="2" type="ORF">DB31_3370</name>
</gene>
<evidence type="ECO:0000259" key="1">
    <source>
        <dbReference type="PROSITE" id="PS50125"/>
    </source>
</evidence>
<feature type="domain" description="Guanylate cyclase" evidence="1">
    <location>
        <begin position="17"/>
        <end position="128"/>
    </location>
</feature>
<reference evidence="2 3" key="1">
    <citation type="submission" date="2014-04" db="EMBL/GenBank/DDBJ databases">
        <title>Genome assembly of Hyalangium minutum DSM 14724.</title>
        <authorList>
            <person name="Sharma G."/>
            <person name="Subramanian S."/>
        </authorList>
    </citation>
    <scope>NUCLEOTIDE SEQUENCE [LARGE SCALE GENOMIC DNA]</scope>
    <source>
        <strain evidence="2 3">DSM 14724</strain>
    </source>
</reference>
<dbReference type="InterPro" id="IPR050697">
    <property type="entry name" value="Adenylyl/Guanylyl_Cyclase_3/4"/>
</dbReference>
<evidence type="ECO:0000313" key="3">
    <source>
        <dbReference type="Proteomes" id="UP000028725"/>
    </source>
</evidence>
<name>A0A085WU77_9BACT</name>
<dbReference type="OrthoDB" id="9807521at2"/>
<evidence type="ECO:0000313" key="2">
    <source>
        <dbReference type="EMBL" id="KFE71240.1"/>
    </source>
</evidence>